<keyword evidence="3" id="KW-1185">Reference proteome</keyword>
<dbReference type="EMBL" id="BFAD01000015">
    <property type="protein sequence ID" value="GBE89310.1"/>
    <property type="molecule type" value="Genomic_DNA"/>
</dbReference>
<gene>
    <name evidence="2" type="ORF">SCP_1503180</name>
</gene>
<evidence type="ECO:0000313" key="2">
    <source>
        <dbReference type="EMBL" id="GBE89310.1"/>
    </source>
</evidence>
<dbReference type="SUPFAM" id="SSF54695">
    <property type="entry name" value="POZ domain"/>
    <property type="match status" value="1"/>
</dbReference>
<reference evidence="2 3" key="1">
    <citation type="journal article" date="2018" name="Sci. Rep.">
        <title>Genome sequence of the cauliflower mushroom Sparassis crispa (Hanabiratake) and its association with beneficial usage.</title>
        <authorList>
            <person name="Kiyama R."/>
            <person name="Furutani Y."/>
            <person name="Kawaguchi K."/>
            <person name="Nakanishi T."/>
        </authorList>
    </citation>
    <scope>NUCLEOTIDE SEQUENCE [LARGE SCALE GENOMIC DNA]</scope>
</reference>
<dbReference type="SMART" id="SM00225">
    <property type="entry name" value="BTB"/>
    <property type="match status" value="1"/>
</dbReference>
<dbReference type="Pfam" id="PF00651">
    <property type="entry name" value="BTB"/>
    <property type="match status" value="1"/>
</dbReference>
<dbReference type="RefSeq" id="XP_027620223.1">
    <property type="nucleotide sequence ID" value="XM_027764422.1"/>
</dbReference>
<name>A0A401H4N0_9APHY</name>
<evidence type="ECO:0000259" key="1">
    <source>
        <dbReference type="PROSITE" id="PS50097"/>
    </source>
</evidence>
<sequence length="335" mass="37508">MDSSTSLSSTDIRMELEGEEGELRKDDEFWFTDGNIVLITRNVAFRVHQGVLSRHSDVFRDLFTVPQPAVQERMFDSPVVRLSDSASDLRHLLRVLYDGRRFYLMREDRLPFAAVEALVRLGQKYEIQDLREQGLVLLKAVFPDNFLAWNASLKANSEDTSTVVMETTDAIAAVNLARVIGCRSMLPAALYRCCQLSAAELCGGVSRGDGHTEQLSAEDVERCIDAKARLMSAYAVGRMRRYSMASTDCLRKPMCAATMHSVLQRSVDSYPRRVKIQQCETLDDMDRTIDLLRGLCVIYVGDYLTRCLETGAITIQGNVLYSGYSEVYASASSCG</sequence>
<proteinExistence type="predicted"/>
<dbReference type="Gene3D" id="3.30.710.10">
    <property type="entry name" value="Potassium Channel Kv1.1, Chain A"/>
    <property type="match status" value="1"/>
</dbReference>
<dbReference type="PROSITE" id="PS50097">
    <property type="entry name" value="BTB"/>
    <property type="match status" value="1"/>
</dbReference>
<evidence type="ECO:0000313" key="3">
    <source>
        <dbReference type="Proteomes" id="UP000287166"/>
    </source>
</evidence>
<dbReference type="OrthoDB" id="2800059at2759"/>
<dbReference type="Proteomes" id="UP000287166">
    <property type="component" value="Unassembled WGS sequence"/>
</dbReference>
<dbReference type="InterPro" id="IPR000210">
    <property type="entry name" value="BTB/POZ_dom"/>
</dbReference>
<feature type="domain" description="BTB" evidence="1">
    <location>
        <begin position="34"/>
        <end position="100"/>
    </location>
</feature>
<dbReference type="InParanoid" id="A0A401H4N0"/>
<protein>
    <recommendedName>
        <fullName evidence="1">BTB domain-containing protein</fullName>
    </recommendedName>
</protein>
<accession>A0A401H4N0</accession>
<dbReference type="CDD" id="cd18186">
    <property type="entry name" value="BTB_POZ_ZBTB_KLHL-like"/>
    <property type="match status" value="1"/>
</dbReference>
<dbReference type="InterPro" id="IPR011333">
    <property type="entry name" value="SKP1/BTB/POZ_sf"/>
</dbReference>
<dbReference type="STRING" id="139825.A0A401H4N0"/>
<comment type="caution">
    <text evidence="2">The sequence shown here is derived from an EMBL/GenBank/DDBJ whole genome shotgun (WGS) entry which is preliminary data.</text>
</comment>
<dbReference type="GeneID" id="38786227"/>
<dbReference type="AlphaFoldDB" id="A0A401H4N0"/>
<organism evidence="2 3">
    <name type="scientific">Sparassis crispa</name>
    <dbReference type="NCBI Taxonomy" id="139825"/>
    <lineage>
        <taxon>Eukaryota</taxon>
        <taxon>Fungi</taxon>
        <taxon>Dikarya</taxon>
        <taxon>Basidiomycota</taxon>
        <taxon>Agaricomycotina</taxon>
        <taxon>Agaricomycetes</taxon>
        <taxon>Polyporales</taxon>
        <taxon>Sparassidaceae</taxon>
        <taxon>Sparassis</taxon>
    </lineage>
</organism>